<keyword evidence="5" id="KW-0411">Iron-sulfur</keyword>
<dbReference type="GO" id="GO:0016705">
    <property type="term" value="F:oxidoreductase activity, acting on paired donors, with incorporation or reduction of molecular oxygen"/>
    <property type="evidence" value="ECO:0007669"/>
    <property type="project" value="UniProtKB-ARBA"/>
</dbReference>
<keyword evidence="3" id="KW-0560">Oxidoreductase</keyword>
<dbReference type="Proteomes" id="UP000230790">
    <property type="component" value="Unassembled WGS sequence"/>
</dbReference>
<evidence type="ECO:0000256" key="1">
    <source>
        <dbReference type="ARBA" id="ARBA00022714"/>
    </source>
</evidence>
<dbReference type="EMBL" id="PGTN01000021">
    <property type="protein sequence ID" value="PJF48207.1"/>
    <property type="molecule type" value="Genomic_DNA"/>
</dbReference>
<dbReference type="Gene3D" id="2.102.10.10">
    <property type="entry name" value="Rieske [2Fe-2S] iron-sulphur domain"/>
    <property type="match status" value="1"/>
</dbReference>
<proteinExistence type="predicted"/>
<organism evidence="7 8">
    <name type="scientific">Candidatus Thermofonsia Clade 3 bacterium</name>
    <dbReference type="NCBI Taxonomy" id="2364212"/>
    <lineage>
        <taxon>Bacteria</taxon>
        <taxon>Bacillati</taxon>
        <taxon>Chloroflexota</taxon>
        <taxon>Candidatus Thermofontia</taxon>
        <taxon>Candidatus Thermofonsia Clade 3</taxon>
    </lineage>
</organism>
<feature type="domain" description="Rieske" evidence="6">
    <location>
        <begin position="6"/>
        <end position="110"/>
    </location>
</feature>
<evidence type="ECO:0000313" key="7">
    <source>
        <dbReference type="EMBL" id="PJF48207.1"/>
    </source>
</evidence>
<comment type="caution">
    <text evidence="7">The sequence shown here is derived from an EMBL/GenBank/DDBJ whole genome shotgun (WGS) entry which is preliminary data.</text>
</comment>
<evidence type="ECO:0000313" key="8">
    <source>
        <dbReference type="Proteomes" id="UP000230790"/>
    </source>
</evidence>
<dbReference type="SUPFAM" id="SSF50022">
    <property type="entry name" value="ISP domain"/>
    <property type="match status" value="1"/>
</dbReference>
<evidence type="ECO:0000256" key="2">
    <source>
        <dbReference type="ARBA" id="ARBA00022723"/>
    </source>
</evidence>
<dbReference type="PANTHER" id="PTHR21266">
    <property type="entry name" value="IRON-SULFUR DOMAIN CONTAINING PROTEIN"/>
    <property type="match status" value="1"/>
</dbReference>
<dbReference type="PANTHER" id="PTHR21266:SF59">
    <property type="entry name" value="BLR4922 PROTEIN"/>
    <property type="match status" value="1"/>
</dbReference>
<reference evidence="7 8" key="1">
    <citation type="submission" date="2017-11" db="EMBL/GenBank/DDBJ databases">
        <title>Evolution of Phototrophy in the Chloroflexi Phylum Driven by Horizontal Gene Transfer.</title>
        <authorList>
            <person name="Ward L.M."/>
            <person name="Hemp J."/>
            <person name="Shih P.M."/>
            <person name="Mcglynn S.E."/>
            <person name="Fischer W."/>
        </authorList>
    </citation>
    <scope>NUCLEOTIDE SEQUENCE [LARGE SCALE GENOMIC DNA]</scope>
    <source>
        <strain evidence="7">JP3_7</strain>
    </source>
</reference>
<dbReference type="InterPro" id="IPR017941">
    <property type="entry name" value="Rieske_2Fe-2S"/>
</dbReference>
<gene>
    <name evidence="7" type="ORF">CUN48_04795</name>
</gene>
<dbReference type="Pfam" id="PF00355">
    <property type="entry name" value="Rieske"/>
    <property type="match status" value="1"/>
</dbReference>
<evidence type="ECO:0000256" key="3">
    <source>
        <dbReference type="ARBA" id="ARBA00023002"/>
    </source>
</evidence>
<dbReference type="AlphaFoldDB" id="A0A2M8QEH3"/>
<keyword evidence="4" id="KW-0408">Iron</keyword>
<sequence>MLKNFWWPLAFSKEVSRKPVRVTALQEEFVLYRLPDGRANVLSDLCVHRGGALSDGWTQEDRIVCPYHGWEFRADGACVRIPANPPGAPVPRKARVDAYPTVEQMGWVWAFLGDIPAAERPPMPTLQDAGAAMILSGAITWRAPYERVIAHLVQPPIAMLALDGEFAPEAPQLSALHAAETPWGARLTAVLTPPPYLVRGWLGLTRRRVPALSCEALVAFHMPCITLYRAGDDHMMMAHVPVNPETTTTRWMVARRSSQTNAEVARRRVMAALERLRPEVEGQPAPETLLFCAFRRLCDEAIARGWGIDAHLIQAEYANIKAVVIPSPARREVPELAAAWVMKEAPTIKPHDA</sequence>
<dbReference type="InterPro" id="IPR036922">
    <property type="entry name" value="Rieske_2Fe-2S_sf"/>
</dbReference>
<evidence type="ECO:0000256" key="4">
    <source>
        <dbReference type="ARBA" id="ARBA00023004"/>
    </source>
</evidence>
<dbReference type="GO" id="GO:0046872">
    <property type="term" value="F:metal ion binding"/>
    <property type="evidence" value="ECO:0007669"/>
    <property type="project" value="UniProtKB-KW"/>
</dbReference>
<accession>A0A2M8QEH3</accession>
<name>A0A2M8QEH3_9CHLR</name>
<dbReference type="InterPro" id="IPR050584">
    <property type="entry name" value="Cholesterol_7-desaturase"/>
</dbReference>
<evidence type="ECO:0000256" key="5">
    <source>
        <dbReference type="ARBA" id="ARBA00023014"/>
    </source>
</evidence>
<dbReference type="PROSITE" id="PS51296">
    <property type="entry name" value="RIESKE"/>
    <property type="match status" value="1"/>
</dbReference>
<keyword evidence="1" id="KW-0001">2Fe-2S</keyword>
<protein>
    <recommendedName>
        <fullName evidence="6">Rieske domain-containing protein</fullName>
    </recommendedName>
</protein>
<keyword evidence="2" id="KW-0479">Metal-binding</keyword>
<dbReference type="GO" id="GO:0004497">
    <property type="term" value="F:monooxygenase activity"/>
    <property type="evidence" value="ECO:0007669"/>
    <property type="project" value="UniProtKB-ARBA"/>
</dbReference>
<dbReference type="GO" id="GO:0051537">
    <property type="term" value="F:2 iron, 2 sulfur cluster binding"/>
    <property type="evidence" value="ECO:0007669"/>
    <property type="project" value="UniProtKB-KW"/>
</dbReference>
<evidence type="ECO:0000259" key="6">
    <source>
        <dbReference type="PROSITE" id="PS51296"/>
    </source>
</evidence>